<name>A0A9P6JE44_MORAP</name>
<proteinExistence type="predicted"/>
<dbReference type="SUPFAM" id="SSF52540">
    <property type="entry name" value="P-loop containing nucleoside triphosphate hydrolases"/>
    <property type="match status" value="1"/>
</dbReference>
<evidence type="ECO:0000313" key="3">
    <source>
        <dbReference type="Proteomes" id="UP000738359"/>
    </source>
</evidence>
<dbReference type="Proteomes" id="UP000738359">
    <property type="component" value="Unassembled WGS sequence"/>
</dbReference>
<feature type="domain" description="Arm-like repeat" evidence="1">
    <location>
        <begin position="170"/>
        <end position="367"/>
    </location>
</feature>
<evidence type="ECO:0000313" key="2">
    <source>
        <dbReference type="EMBL" id="KAF9968082.1"/>
    </source>
</evidence>
<dbReference type="AlphaFoldDB" id="A0A9P6JE44"/>
<sequence>MQYISTTPGQPHPRGTNKIERTISRIAPEIFTRDVILRPFKPKPPAADARISSTLQLVYCLSLLCSIPSGPHAIAVMDETLDEADRSWLQSMREDADEQSRLRSLAGKLIVEFIDDELKETAAAVAEVVSLAPVISHISYRKLLETFISSIKNATLLELGLLDGIAQLIQNARDQSDLYLVYYAAYAYQALQYIPNDESSLQSIMRRARVVVSGISGVVSAVKGLDLIKFVEGLEEIQDGLAGAYQVVKIGVAKAVELVENGAGLLDSLKQGFIFGQKCAWYPALRGSDTFIRHGQLAQFKQLVCEAPCRRDAAFQLGVCQRLGEVAADTRWDDSTRQQAVAFLCELYRDDAEWGKQASYKKWILTVLVRLTKLLNREISEYALAQLKDLETSGDPAREELYRAHLRRHQSPLLTRAQDIPDVEEDLRRLKKRQLQDRATTVYVPPRAKANRQASDSTSFDLMELMDKFLENSSSQVFLLLGDSGAGKSTFNRELERALGSSYSSKDDAIPLFIHLPSIDNPEKDLVAKHLLRCDFLEPQIRELKSNRRFTLICDEYDECQKIYNLYTSNRLNQTGQ</sequence>
<dbReference type="Pfam" id="PF23948">
    <property type="entry name" value="ARM_5"/>
    <property type="match status" value="1"/>
</dbReference>
<dbReference type="EMBL" id="JAAAHY010000039">
    <property type="protein sequence ID" value="KAF9968082.1"/>
    <property type="molecule type" value="Genomic_DNA"/>
</dbReference>
<organism evidence="2 3">
    <name type="scientific">Mortierella alpina</name>
    <name type="common">Oleaginous fungus</name>
    <name type="synonym">Mortierella renispora</name>
    <dbReference type="NCBI Taxonomy" id="64518"/>
    <lineage>
        <taxon>Eukaryota</taxon>
        <taxon>Fungi</taxon>
        <taxon>Fungi incertae sedis</taxon>
        <taxon>Mucoromycota</taxon>
        <taxon>Mortierellomycotina</taxon>
        <taxon>Mortierellomycetes</taxon>
        <taxon>Mortierellales</taxon>
        <taxon>Mortierellaceae</taxon>
        <taxon>Mortierella</taxon>
    </lineage>
</organism>
<protein>
    <recommendedName>
        <fullName evidence="1">Arm-like repeat domain-containing protein</fullName>
    </recommendedName>
</protein>
<dbReference type="OrthoDB" id="538223at2759"/>
<dbReference type="InterPro" id="IPR027417">
    <property type="entry name" value="P-loop_NTPase"/>
</dbReference>
<comment type="caution">
    <text evidence="2">The sequence shown here is derived from an EMBL/GenBank/DDBJ whole genome shotgun (WGS) entry which is preliminary data.</text>
</comment>
<keyword evidence="3" id="KW-1185">Reference proteome</keyword>
<gene>
    <name evidence="2" type="ORF">BGZ70_006744</name>
</gene>
<reference evidence="2" key="1">
    <citation type="journal article" date="2020" name="Fungal Divers.">
        <title>Resolving the Mortierellaceae phylogeny through synthesis of multi-gene phylogenetics and phylogenomics.</title>
        <authorList>
            <person name="Vandepol N."/>
            <person name="Liber J."/>
            <person name="Desiro A."/>
            <person name="Na H."/>
            <person name="Kennedy M."/>
            <person name="Barry K."/>
            <person name="Grigoriev I.V."/>
            <person name="Miller A.N."/>
            <person name="O'Donnell K."/>
            <person name="Stajich J.E."/>
            <person name="Bonito G."/>
        </authorList>
    </citation>
    <scope>NUCLEOTIDE SEQUENCE</scope>
    <source>
        <strain evidence="2">CK1249</strain>
    </source>
</reference>
<dbReference type="InterPro" id="IPR056251">
    <property type="entry name" value="Arm_rpt_dom"/>
</dbReference>
<dbReference type="Gene3D" id="3.40.50.300">
    <property type="entry name" value="P-loop containing nucleotide triphosphate hydrolases"/>
    <property type="match status" value="1"/>
</dbReference>
<evidence type="ECO:0000259" key="1">
    <source>
        <dbReference type="Pfam" id="PF23948"/>
    </source>
</evidence>
<accession>A0A9P6JE44</accession>